<dbReference type="Proteomes" id="UP001310386">
    <property type="component" value="Unassembled WGS sequence"/>
</dbReference>
<keyword evidence="3" id="KW-1185">Reference proteome</keyword>
<dbReference type="Pfam" id="PF02406">
    <property type="entry name" value="MmoB_DmpM"/>
    <property type="match status" value="1"/>
</dbReference>
<proteinExistence type="inferred from homology"/>
<protein>
    <submittedName>
        <fullName evidence="2">MmoB/DmpM family protein</fullName>
    </submittedName>
</protein>
<evidence type="ECO:0000313" key="3">
    <source>
        <dbReference type="Proteomes" id="UP001310386"/>
    </source>
</evidence>
<comment type="similarity">
    <text evidence="1">Belongs to the TmoD/XamoD family.</text>
</comment>
<accession>A0ABU5ZCL9</accession>
<name>A0ABU5ZCL9_9BACL</name>
<evidence type="ECO:0000256" key="1">
    <source>
        <dbReference type="ARBA" id="ARBA00006313"/>
    </source>
</evidence>
<organism evidence="2 3">
    <name type="scientific">Ferviditalea candida</name>
    <dbReference type="NCBI Taxonomy" id="3108399"/>
    <lineage>
        <taxon>Bacteria</taxon>
        <taxon>Bacillati</taxon>
        <taxon>Bacillota</taxon>
        <taxon>Bacilli</taxon>
        <taxon>Bacillales</taxon>
        <taxon>Paenibacillaceae</taxon>
        <taxon>Ferviditalea</taxon>
    </lineage>
</organism>
<dbReference type="InterPro" id="IPR003454">
    <property type="entry name" value="MOase_MmoB_DmpM"/>
</dbReference>
<gene>
    <name evidence="2" type="ORF">VF724_01105</name>
</gene>
<comment type="caution">
    <text evidence="2">The sequence shown here is derived from an EMBL/GenBank/DDBJ whole genome shotgun (WGS) entry which is preliminary data.</text>
</comment>
<dbReference type="Gene3D" id="3.90.56.10">
    <property type="entry name" value="Monooxygenase component MmoB/DmpM"/>
    <property type="match status" value="1"/>
</dbReference>
<evidence type="ECO:0000313" key="2">
    <source>
        <dbReference type="EMBL" id="MEB3100255.1"/>
    </source>
</evidence>
<sequence length="99" mass="11531">MGEKVMYVGMDLDSSGGDTIHAIIEAIEEDNEGVVVEDYFTFKKVKAPNNMLVKRETVEACLGREWNMDDIHLYMSSYFGFIEDWDEDQMIIRWNNPDK</sequence>
<dbReference type="EMBL" id="JAYJLD010000001">
    <property type="protein sequence ID" value="MEB3100255.1"/>
    <property type="molecule type" value="Genomic_DNA"/>
</dbReference>
<reference evidence="2" key="1">
    <citation type="submission" date="2023-12" db="EMBL/GenBank/DDBJ databases">
        <title>Fervidustalea candida gen. nov., sp. nov., a novel member of the family Paenibacillaceae isolated from a geothermal area.</title>
        <authorList>
            <person name="Li W.-J."/>
            <person name="Jiao J.-Y."/>
            <person name="Chen Y."/>
        </authorList>
    </citation>
    <scope>NUCLEOTIDE SEQUENCE</scope>
    <source>
        <strain evidence="2">SYSU GA230002</strain>
    </source>
</reference>
<dbReference type="InterPro" id="IPR036889">
    <property type="entry name" value="mOase_MmoB_DmpM_sf"/>
</dbReference>
<dbReference type="RefSeq" id="WP_371752354.1">
    <property type="nucleotide sequence ID" value="NZ_JAYJLD010000001.1"/>
</dbReference>
<dbReference type="SUPFAM" id="SSF56029">
    <property type="entry name" value="Monooxygenase (hydroxylase) regulatory protein"/>
    <property type="match status" value="1"/>
</dbReference>